<evidence type="ECO:0000313" key="3">
    <source>
        <dbReference type="Proteomes" id="UP000446768"/>
    </source>
</evidence>
<dbReference type="RefSeq" id="WP_154371157.1">
    <property type="nucleotide sequence ID" value="NZ_WKJJ01000002.1"/>
</dbReference>
<accession>A0A7X2III2</accession>
<gene>
    <name evidence="2" type="primary">phaP</name>
    <name evidence="2" type="ORF">GJ700_02850</name>
</gene>
<evidence type="ECO:0000259" key="1">
    <source>
        <dbReference type="Pfam" id="PF09361"/>
    </source>
</evidence>
<dbReference type="AlphaFoldDB" id="A0A7X2III2"/>
<dbReference type="InterPro" id="IPR018968">
    <property type="entry name" value="Phasin"/>
</dbReference>
<keyword evidence="3" id="KW-1185">Reference proteome</keyword>
<name>A0A7X2III2_9BURK</name>
<reference evidence="2 3" key="1">
    <citation type="submission" date="2019-11" db="EMBL/GenBank/DDBJ databases">
        <title>Novel species isolated from a subtropical stream in China.</title>
        <authorList>
            <person name="Lu H."/>
        </authorList>
    </citation>
    <scope>NUCLEOTIDE SEQUENCE [LARGE SCALE GENOMIC DNA]</scope>
    <source>
        <strain evidence="2 3">FT92W</strain>
    </source>
</reference>
<sequence>MHIIAFLVAGPLSDKESMFNPEQFSQAQSLIEAHIRSFDTCAKAVLQSSAGLVDLQLDSVKNALASATDASNHMLSLKDPQDWLSLTAIQSQQAVDRAQAYGRQAAGIAKEAHALLAQAAVPLQGLFNIQAHKSIE</sequence>
<evidence type="ECO:0000313" key="2">
    <source>
        <dbReference type="EMBL" id="MRV70656.1"/>
    </source>
</evidence>
<dbReference type="InterPro" id="IPR010127">
    <property type="entry name" value="Phasin_subfam-1"/>
</dbReference>
<comment type="caution">
    <text evidence="2">The sequence shown here is derived from an EMBL/GenBank/DDBJ whole genome shotgun (WGS) entry which is preliminary data.</text>
</comment>
<dbReference type="Pfam" id="PF09361">
    <property type="entry name" value="Phasin_2"/>
    <property type="match status" value="1"/>
</dbReference>
<proteinExistence type="predicted"/>
<dbReference type="NCBIfam" id="TIGR01841">
    <property type="entry name" value="phasin"/>
    <property type="match status" value="1"/>
</dbReference>
<dbReference type="Proteomes" id="UP000446768">
    <property type="component" value="Unassembled WGS sequence"/>
</dbReference>
<dbReference type="EMBL" id="WKJJ01000002">
    <property type="protein sequence ID" value="MRV70656.1"/>
    <property type="molecule type" value="Genomic_DNA"/>
</dbReference>
<protein>
    <submittedName>
        <fullName evidence="2">TIGR01841 family phasin</fullName>
    </submittedName>
</protein>
<organism evidence="2 3">
    <name type="scientific">Pseudoduganella rivuli</name>
    <dbReference type="NCBI Taxonomy" id="2666085"/>
    <lineage>
        <taxon>Bacteria</taxon>
        <taxon>Pseudomonadati</taxon>
        <taxon>Pseudomonadota</taxon>
        <taxon>Betaproteobacteria</taxon>
        <taxon>Burkholderiales</taxon>
        <taxon>Oxalobacteraceae</taxon>
        <taxon>Telluria group</taxon>
        <taxon>Pseudoduganella</taxon>
    </lineage>
</organism>
<feature type="domain" description="Phasin" evidence="1">
    <location>
        <begin position="26"/>
        <end position="118"/>
    </location>
</feature>